<keyword evidence="5 7" id="KW-0472">Membrane</keyword>
<feature type="transmembrane region" description="Helical" evidence="7">
    <location>
        <begin position="198"/>
        <end position="223"/>
    </location>
</feature>
<feature type="compositionally biased region" description="Basic and acidic residues" evidence="6">
    <location>
        <begin position="1"/>
        <end position="18"/>
    </location>
</feature>
<dbReference type="PANTHER" id="PTHR32196">
    <property type="entry name" value="ABC TRANSPORTER PERMEASE PROTEIN YPHD-RELATED-RELATED"/>
    <property type="match status" value="1"/>
</dbReference>
<keyword evidence="9" id="KW-1185">Reference proteome</keyword>
<feature type="transmembrane region" description="Helical" evidence="7">
    <location>
        <begin position="297"/>
        <end position="316"/>
    </location>
</feature>
<feature type="region of interest" description="Disordered" evidence="6">
    <location>
        <begin position="1"/>
        <end position="32"/>
    </location>
</feature>
<feature type="transmembrane region" description="Helical" evidence="7">
    <location>
        <begin position="120"/>
        <end position="147"/>
    </location>
</feature>
<comment type="subcellular location">
    <subcellularLocation>
        <location evidence="1">Cell membrane</location>
        <topology evidence="1">Multi-pass membrane protein</topology>
    </subcellularLocation>
</comment>
<name>A0ABP7GE23_9MICO</name>
<feature type="transmembrane region" description="Helical" evidence="7">
    <location>
        <begin position="159"/>
        <end position="178"/>
    </location>
</feature>
<organism evidence="8 9">
    <name type="scientific">Microbacterium kribbense</name>
    <dbReference type="NCBI Taxonomy" id="433645"/>
    <lineage>
        <taxon>Bacteria</taxon>
        <taxon>Bacillati</taxon>
        <taxon>Actinomycetota</taxon>
        <taxon>Actinomycetes</taxon>
        <taxon>Micrococcales</taxon>
        <taxon>Microbacteriaceae</taxon>
        <taxon>Microbacterium</taxon>
    </lineage>
</organism>
<dbReference type="InterPro" id="IPR001851">
    <property type="entry name" value="ABC_transp_permease"/>
</dbReference>
<evidence type="ECO:0000256" key="2">
    <source>
        <dbReference type="ARBA" id="ARBA00022475"/>
    </source>
</evidence>
<keyword evidence="2" id="KW-1003">Cell membrane</keyword>
<evidence type="ECO:0000256" key="6">
    <source>
        <dbReference type="SAM" id="MobiDB-lite"/>
    </source>
</evidence>
<dbReference type="EMBL" id="BAABAF010000005">
    <property type="protein sequence ID" value="GAA3763281.1"/>
    <property type="molecule type" value="Genomic_DNA"/>
</dbReference>
<feature type="transmembrane region" description="Helical" evidence="7">
    <location>
        <begin position="43"/>
        <end position="59"/>
    </location>
</feature>
<dbReference type="Pfam" id="PF02653">
    <property type="entry name" value="BPD_transp_2"/>
    <property type="match status" value="1"/>
</dbReference>
<evidence type="ECO:0000313" key="8">
    <source>
        <dbReference type="EMBL" id="GAA3763281.1"/>
    </source>
</evidence>
<feature type="transmembrane region" description="Helical" evidence="7">
    <location>
        <begin position="243"/>
        <end position="261"/>
    </location>
</feature>
<evidence type="ECO:0000256" key="5">
    <source>
        <dbReference type="ARBA" id="ARBA00023136"/>
    </source>
</evidence>
<reference evidence="9" key="1">
    <citation type="journal article" date="2019" name="Int. J. Syst. Evol. Microbiol.">
        <title>The Global Catalogue of Microorganisms (GCM) 10K type strain sequencing project: providing services to taxonomists for standard genome sequencing and annotation.</title>
        <authorList>
            <consortium name="The Broad Institute Genomics Platform"/>
            <consortium name="The Broad Institute Genome Sequencing Center for Infectious Disease"/>
            <person name="Wu L."/>
            <person name="Ma J."/>
        </authorList>
    </citation>
    <scope>NUCLEOTIDE SEQUENCE [LARGE SCALE GENOMIC DNA]</scope>
    <source>
        <strain evidence="9">JCM 16950</strain>
    </source>
</reference>
<feature type="transmembrane region" description="Helical" evidence="7">
    <location>
        <begin position="273"/>
        <end position="290"/>
    </location>
</feature>
<dbReference type="RefSeq" id="WP_344782097.1">
    <property type="nucleotide sequence ID" value="NZ_BAABAF010000005.1"/>
</dbReference>
<keyword evidence="3 7" id="KW-0812">Transmembrane</keyword>
<dbReference type="CDD" id="cd06579">
    <property type="entry name" value="TM_PBP1_transp_AraH_like"/>
    <property type="match status" value="1"/>
</dbReference>
<gene>
    <name evidence="8" type="ORF">GCM10022240_14610</name>
</gene>
<protein>
    <submittedName>
        <fullName evidence="8">ABC transporter permease</fullName>
    </submittedName>
</protein>
<sequence>MSQATKDTKKATDDHRADAATPRPSDLSLRRPRMSLGGRTEQLALPMALVLMFIVFGALRPDVFLTWSNVANILGSQSVLFVLVMAVLIPSIVGDFDLSLGGIMGLSSMVAGVLNVEAKWAILPAIGVGVLAGLAAGFLNGLFVVYFDSDALIVTLGTGSVYTGIIFFLAGSSTVTGVSESLSAWTFSNTLLGIPLEFYYGVIIMLIVWYVSTFTPLGLRAAFVGQSREVALLSGIRVVRMRWWSFTLAGLVAGLAGIFLLGTTGSADPTASVAYLLPAYAAAFLGATSIKPGRFNAFGAGIAVFFLATGVTGLQILGAQNYVQQVFYGAALVLAVVISRQLRKIVR</sequence>
<dbReference type="Proteomes" id="UP001500540">
    <property type="component" value="Unassembled WGS sequence"/>
</dbReference>
<evidence type="ECO:0000256" key="4">
    <source>
        <dbReference type="ARBA" id="ARBA00022989"/>
    </source>
</evidence>
<accession>A0ABP7GE23</accession>
<evidence type="ECO:0000256" key="3">
    <source>
        <dbReference type="ARBA" id="ARBA00022692"/>
    </source>
</evidence>
<evidence type="ECO:0000313" key="9">
    <source>
        <dbReference type="Proteomes" id="UP001500540"/>
    </source>
</evidence>
<keyword evidence="4 7" id="KW-1133">Transmembrane helix</keyword>
<dbReference type="PANTHER" id="PTHR32196:SF72">
    <property type="entry name" value="RIBOSE IMPORT PERMEASE PROTEIN RBSC"/>
    <property type="match status" value="1"/>
</dbReference>
<feature type="transmembrane region" description="Helical" evidence="7">
    <location>
        <begin position="322"/>
        <end position="339"/>
    </location>
</feature>
<evidence type="ECO:0000256" key="1">
    <source>
        <dbReference type="ARBA" id="ARBA00004651"/>
    </source>
</evidence>
<evidence type="ECO:0000256" key="7">
    <source>
        <dbReference type="SAM" id="Phobius"/>
    </source>
</evidence>
<feature type="transmembrane region" description="Helical" evidence="7">
    <location>
        <begin position="71"/>
        <end position="89"/>
    </location>
</feature>
<comment type="caution">
    <text evidence="8">The sequence shown here is derived from an EMBL/GenBank/DDBJ whole genome shotgun (WGS) entry which is preliminary data.</text>
</comment>
<proteinExistence type="predicted"/>